<keyword evidence="2" id="KW-1185">Reference proteome</keyword>
<sequence>MIMLIAVYSSSTRTFSSQYAIPTDLTMHDYSTCPTAFSLVTAQCRSFPGSKFESSRELKNSRVWYQSKEQLGMSSAPPISLQTTTEIDNNIPEKGSNEQYLSRVSKKEIKYIGVEKYSKCRAALGKISMRLVPAGDSKERSTS</sequence>
<evidence type="ECO:0000313" key="2">
    <source>
        <dbReference type="Proteomes" id="UP000250235"/>
    </source>
</evidence>
<dbReference type="AlphaFoldDB" id="A0A2Z7DEC2"/>
<dbReference type="EMBL" id="KQ988462">
    <property type="protein sequence ID" value="KZV55712.1"/>
    <property type="molecule type" value="Genomic_DNA"/>
</dbReference>
<proteinExistence type="predicted"/>
<gene>
    <name evidence="1" type="ORF">F511_19000</name>
</gene>
<protein>
    <submittedName>
        <fullName evidence="1">Uncharacterized protein</fullName>
    </submittedName>
</protein>
<accession>A0A2Z7DEC2</accession>
<reference evidence="1 2" key="1">
    <citation type="journal article" date="2015" name="Proc. Natl. Acad. Sci. U.S.A.">
        <title>The resurrection genome of Boea hygrometrica: A blueprint for survival of dehydration.</title>
        <authorList>
            <person name="Xiao L."/>
            <person name="Yang G."/>
            <person name="Zhang L."/>
            <person name="Yang X."/>
            <person name="Zhao S."/>
            <person name="Ji Z."/>
            <person name="Zhou Q."/>
            <person name="Hu M."/>
            <person name="Wang Y."/>
            <person name="Chen M."/>
            <person name="Xu Y."/>
            <person name="Jin H."/>
            <person name="Xiao X."/>
            <person name="Hu G."/>
            <person name="Bao F."/>
            <person name="Hu Y."/>
            <person name="Wan P."/>
            <person name="Li L."/>
            <person name="Deng X."/>
            <person name="Kuang T."/>
            <person name="Xiang C."/>
            <person name="Zhu J.K."/>
            <person name="Oliver M.J."/>
            <person name="He Y."/>
        </authorList>
    </citation>
    <scope>NUCLEOTIDE SEQUENCE [LARGE SCALE GENOMIC DNA]</scope>
    <source>
        <strain evidence="2">cv. XS01</strain>
    </source>
</reference>
<dbReference type="Proteomes" id="UP000250235">
    <property type="component" value="Unassembled WGS sequence"/>
</dbReference>
<evidence type="ECO:0000313" key="1">
    <source>
        <dbReference type="EMBL" id="KZV55712.1"/>
    </source>
</evidence>
<organism evidence="1 2">
    <name type="scientific">Dorcoceras hygrometricum</name>
    <dbReference type="NCBI Taxonomy" id="472368"/>
    <lineage>
        <taxon>Eukaryota</taxon>
        <taxon>Viridiplantae</taxon>
        <taxon>Streptophyta</taxon>
        <taxon>Embryophyta</taxon>
        <taxon>Tracheophyta</taxon>
        <taxon>Spermatophyta</taxon>
        <taxon>Magnoliopsida</taxon>
        <taxon>eudicotyledons</taxon>
        <taxon>Gunneridae</taxon>
        <taxon>Pentapetalae</taxon>
        <taxon>asterids</taxon>
        <taxon>lamiids</taxon>
        <taxon>Lamiales</taxon>
        <taxon>Gesneriaceae</taxon>
        <taxon>Didymocarpoideae</taxon>
        <taxon>Trichosporeae</taxon>
        <taxon>Loxocarpinae</taxon>
        <taxon>Dorcoceras</taxon>
    </lineage>
</organism>
<name>A0A2Z7DEC2_9LAMI</name>